<proteinExistence type="predicted"/>
<evidence type="ECO:0000313" key="1">
    <source>
        <dbReference type="EMBL" id="JAH15677.1"/>
    </source>
</evidence>
<organism evidence="1">
    <name type="scientific">Anguilla anguilla</name>
    <name type="common">European freshwater eel</name>
    <name type="synonym">Muraena anguilla</name>
    <dbReference type="NCBI Taxonomy" id="7936"/>
    <lineage>
        <taxon>Eukaryota</taxon>
        <taxon>Metazoa</taxon>
        <taxon>Chordata</taxon>
        <taxon>Craniata</taxon>
        <taxon>Vertebrata</taxon>
        <taxon>Euteleostomi</taxon>
        <taxon>Actinopterygii</taxon>
        <taxon>Neopterygii</taxon>
        <taxon>Teleostei</taxon>
        <taxon>Anguilliformes</taxon>
        <taxon>Anguillidae</taxon>
        <taxon>Anguilla</taxon>
    </lineage>
</organism>
<reference evidence="1" key="1">
    <citation type="submission" date="2014-11" db="EMBL/GenBank/DDBJ databases">
        <authorList>
            <person name="Amaro Gonzalez C."/>
        </authorList>
    </citation>
    <scope>NUCLEOTIDE SEQUENCE</scope>
</reference>
<protein>
    <submittedName>
        <fullName evidence="1">Uncharacterized protein</fullName>
    </submittedName>
</protein>
<name>A0A0E9QGQ2_ANGAN</name>
<dbReference type="AlphaFoldDB" id="A0A0E9QGQ2"/>
<accession>A0A0E9QGQ2</accession>
<sequence length="33" mass="3867">MWSNVCDIVQTQSLSSTRIWLIIQNIHTSTEYV</sequence>
<reference evidence="1" key="2">
    <citation type="journal article" date="2015" name="Fish Shellfish Immunol.">
        <title>Early steps in the European eel (Anguilla anguilla)-Vibrio vulnificus interaction in the gills: Role of the RtxA13 toxin.</title>
        <authorList>
            <person name="Callol A."/>
            <person name="Pajuelo D."/>
            <person name="Ebbesson L."/>
            <person name="Teles M."/>
            <person name="MacKenzie S."/>
            <person name="Amaro C."/>
        </authorList>
    </citation>
    <scope>NUCLEOTIDE SEQUENCE</scope>
</reference>
<dbReference type="EMBL" id="GBXM01092900">
    <property type="protein sequence ID" value="JAH15677.1"/>
    <property type="molecule type" value="Transcribed_RNA"/>
</dbReference>